<evidence type="ECO:0000313" key="3">
    <source>
        <dbReference type="Proteomes" id="UP000316621"/>
    </source>
</evidence>
<keyword evidence="1" id="KW-0732">Signal</keyword>
<evidence type="ECO:0000256" key="1">
    <source>
        <dbReference type="SAM" id="SignalP"/>
    </source>
</evidence>
<dbReference type="EMBL" id="CM010717">
    <property type="protein sequence ID" value="RZC53200.1"/>
    <property type="molecule type" value="Genomic_DNA"/>
</dbReference>
<gene>
    <name evidence="2" type="ORF">C5167_012062</name>
</gene>
<evidence type="ECO:0000313" key="2">
    <source>
        <dbReference type="EMBL" id="RZC53200.1"/>
    </source>
</evidence>
<feature type="chain" id="PRO_5021444713" evidence="1">
    <location>
        <begin position="22"/>
        <end position="116"/>
    </location>
</feature>
<dbReference type="Gramene" id="RZC53200">
    <property type="protein sequence ID" value="RZC53200"/>
    <property type="gene ID" value="C5167_012062"/>
</dbReference>
<protein>
    <submittedName>
        <fullName evidence="2">Uncharacterized protein</fullName>
    </submittedName>
</protein>
<organism evidence="2 3">
    <name type="scientific">Papaver somniferum</name>
    <name type="common">Opium poppy</name>
    <dbReference type="NCBI Taxonomy" id="3469"/>
    <lineage>
        <taxon>Eukaryota</taxon>
        <taxon>Viridiplantae</taxon>
        <taxon>Streptophyta</taxon>
        <taxon>Embryophyta</taxon>
        <taxon>Tracheophyta</taxon>
        <taxon>Spermatophyta</taxon>
        <taxon>Magnoliopsida</taxon>
        <taxon>Ranunculales</taxon>
        <taxon>Papaveraceae</taxon>
        <taxon>Papaveroideae</taxon>
        <taxon>Papaver</taxon>
    </lineage>
</organism>
<sequence length="116" mass="12888">CNWPWVLPLVLALLSSSQVHLLPPKFRWVTLLDAEIDSTVLTYCALNLFIAEKGQWNKCKAHKGTTSQQNIGVPINYGGNKQDVSSALGAAMEHIGEENECDITLLFSKIIKDMFV</sequence>
<proteinExistence type="predicted"/>
<feature type="signal peptide" evidence="1">
    <location>
        <begin position="1"/>
        <end position="21"/>
    </location>
</feature>
<name>A0A4Y7IZI2_PAPSO</name>
<reference evidence="2 3" key="1">
    <citation type="journal article" date="2018" name="Science">
        <title>The opium poppy genome and morphinan production.</title>
        <authorList>
            <person name="Guo L."/>
            <person name="Winzer T."/>
            <person name="Yang X."/>
            <person name="Li Y."/>
            <person name="Ning Z."/>
            <person name="He Z."/>
            <person name="Teodor R."/>
            <person name="Lu Y."/>
            <person name="Bowser T.A."/>
            <person name="Graham I.A."/>
            <person name="Ye K."/>
        </authorList>
    </citation>
    <scope>NUCLEOTIDE SEQUENCE [LARGE SCALE GENOMIC DNA]</scope>
    <source>
        <strain evidence="3">cv. HN1</strain>
        <tissue evidence="2">Leaves</tissue>
    </source>
</reference>
<accession>A0A4Y7IZI2</accession>
<keyword evidence="3" id="KW-1185">Reference proteome</keyword>
<dbReference type="AlphaFoldDB" id="A0A4Y7IZI2"/>
<dbReference type="Proteomes" id="UP000316621">
    <property type="component" value="Chromosome 3"/>
</dbReference>
<feature type="non-terminal residue" evidence="2">
    <location>
        <position position="1"/>
    </location>
</feature>